<dbReference type="EMBL" id="FQZS01000007">
    <property type="protein sequence ID" value="SHI76735.1"/>
    <property type="molecule type" value="Genomic_DNA"/>
</dbReference>
<dbReference type="PANTHER" id="PTHR22550:SF5">
    <property type="entry name" value="LEUCINE ZIPPER PROTEIN 4"/>
    <property type="match status" value="1"/>
</dbReference>
<dbReference type="InterPro" id="IPR050768">
    <property type="entry name" value="UPF0353/GerABKA_families"/>
</dbReference>
<dbReference type="Proteomes" id="UP000184442">
    <property type="component" value="Unassembled WGS sequence"/>
</dbReference>
<dbReference type="GO" id="GO:0009847">
    <property type="term" value="P:spore germination"/>
    <property type="evidence" value="ECO:0007669"/>
    <property type="project" value="InterPro"/>
</dbReference>
<gene>
    <name evidence="4" type="ORF">SAMN02745176_01293</name>
</gene>
<keyword evidence="3" id="KW-0812">Transmembrane</keyword>
<keyword evidence="3" id="KW-1133">Transmembrane helix</keyword>
<protein>
    <submittedName>
        <fullName evidence="4">Spore germination protein KA</fullName>
    </submittedName>
</protein>
<dbReference type="PIRSF" id="PIRSF005690">
    <property type="entry name" value="GerBA"/>
    <property type="match status" value="1"/>
</dbReference>
<dbReference type="AlphaFoldDB" id="A0A1M6DU87"/>
<keyword evidence="2 3" id="KW-0472">Membrane</keyword>
<dbReference type="GO" id="GO:0016020">
    <property type="term" value="C:membrane"/>
    <property type="evidence" value="ECO:0007669"/>
    <property type="project" value="InterPro"/>
</dbReference>
<evidence type="ECO:0000256" key="2">
    <source>
        <dbReference type="ARBA" id="ARBA00023136"/>
    </source>
</evidence>
<feature type="transmembrane region" description="Helical" evidence="3">
    <location>
        <begin position="424"/>
        <end position="444"/>
    </location>
</feature>
<feature type="transmembrane region" description="Helical" evidence="3">
    <location>
        <begin position="332"/>
        <end position="354"/>
    </location>
</feature>
<organism evidence="4 5">
    <name type="scientific">Lutispora thermophila DSM 19022</name>
    <dbReference type="NCBI Taxonomy" id="1122184"/>
    <lineage>
        <taxon>Bacteria</taxon>
        <taxon>Bacillati</taxon>
        <taxon>Bacillota</taxon>
        <taxon>Clostridia</taxon>
        <taxon>Lutisporales</taxon>
        <taxon>Lutisporaceae</taxon>
        <taxon>Lutispora</taxon>
    </lineage>
</organism>
<keyword evidence="5" id="KW-1185">Reference proteome</keyword>
<feature type="transmembrane region" description="Helical" evidence="3">
    <location>
        <begin position="456"/>
        <end position="481"/>
    </location>
</feature>
<comment type="similarity">
    <text evidence="1">Belongs to the GerABKA family.</text>
</comment>
<accession>A0A1M6DU87</accession>
<dbReference type="Pfam" id="PF03323">
    <property type="entry name" value="GerA"/>
    <property type="match status" value="1"/>
</dbReference>
<dbReference type="STRING" id="1122184.SAMN02745176_01293"/>
<dbReference type="RefSeq" id="WP_073025410.1">
    <property type="nucleotide sequence ID" value="NZ_FQZS01000007.1"/>
</dbReference>
<dbReference type="InterPro" id="IPR004995">
    <property type="entry name" value="Spore_Ger"/>
</dbReference>
<sequence length="531" mass="59895">MQKKSWWDIFIYKEKTQNQQFELLESKEDDSNVSSWGKHRAGKEAYIYVDIKRNLRRIKEDFNIPKNADITIRKLKICGHIDAFLVFIDGLIDKKMMNKVVLKNLMLETTGLDYEEENFIDALVDKVLNVGTIGKSNLFDKIENQITNGFCALFIDGYNKCLLLEIKDYPKRNIEKAENEKTIRGSKESFVEDLPTNISILRRLCKNKNLIVEYMNIGADNNIGCALVYIDGIINPEIPKELKKRINKVKSESILSSGMLEQWIEDSKWQLFPQVLNTERPDRAVSFLIEGKALIIVEGSPSANVVPITFFNLYHTSEDTDLRWQYGTFISIVRLIGTIMAVFLPGFYMALVLYSQEMISSELLASIASAREGVPFPTIIELMVMEVAFELIREASSRVPGAIGETLGIVGALILGQAAVQAGLVSPILIIIVAASGIASYVIPDYSLSLAVRVSRFFFIIMGYMAGFYGISIGMFVYFAIMCSIKSFGVPFMAPVAPKLRTSHDIIAVRPIDGMKYRPDKMNTLKKQKSK</sequence>
<dbReference type="OrthoDB" id="9772630at2"/>
<evidence type="ECO:0000313" key="5">
    <source>
        <dbReference type="Proteomes" id="UP000184442"/>
    </source>
</evidence>
<reference evidence="4 5" key="1">
    <citation type="submission" date="2016-11" db="EMBL/GenBank/DDBJ databases">
        <authorList>
            <person name="Jaros S."/>
            <person name="Januszkiewicz K."/>
            <person name="Wedrychowicz H."/>
        </authorList>
    </citation>
    <scope>NUCLEOTIDE SEQUENCE [LARGE SCALE GENOMIC DNA]</scope>
    <source>
        <strain evidence="4 5">DSM 19022</strain>
    </source>
</reference>
<evidence type="ECO:0000256" key="3">
    <source>
        <dbReference type="SAM" id="Phobius"/>
    </source>
</evidence>
<proteinExistence type="inferred from homology"/>
<evidence type="ECO:0000256" key="1">
    <source>
        <dbReference type="ARBA" id="ARBA00005278"/>
    </source>
</evidence>
<name>A0A1M6DU87_9FIRM</name>
<dbReference type="PANTHER" id="PTHR22550">
    <property type="entry name" value="SPORE GERMINATION PROTEIN"/>
    <property type="match status" value="1"/>
</dbReference>
<evidence type="ECO:0000313" key="4">
    <source>
        <dbReference type="EMBL" id="SHI76735.1"/>
    </source>
</evidence>